<dbReference type="InterPro" id="IPR017938">
    <property type="entry name" value="Riboflavin_synthase-like_b-brl"/>
</dbReference>
<dbReference type="SUPFAM" id="SSF63380">
    <property type="entry name" value="Riboflavin synthase domain-like"/>
    <property type="match status" value="1"/>
</dbReference>
<keyword evidence="6" id="KW-1185">Reference proteome</keyword>
<accession>A0A8K0KUM1</accession>
<dbReference type="AlphaFoldDB" id="A0A8K0KUM1"/>
<sequence length="316" mass="35322">MLVSYRHLVSRAAPASHLQLIAGRCRAMSGQFTSHEERTAAQRREAGIETVKLRHIEPINDTIRLMRLYSTDRNHSIKFLPGQWLDVFLPGLDKAGGFTITSTPKEATPNGQDPAYLELAIQKSKNPPAQWLWRPISEILEQSIRVRVGGDFTWPPSHKPPAPVKRLVLIAGGVGINPLISIASHLMQQKPQDRPQEIVFLYGTKATGSPIDARHILFLPRLEKMVTRMQGPGVQLRLFLTSVTKEQLSNAVGMPEDVTLGRITDQDLDRSLGEIEGRKGTLCYVCGPQVMTDAFVDFLKSRPGLPPENVLCEKWW</sequence>
<organism evidence="5 6">
    <name type="scientific">Elsinoe batatas</name>
    <dbReference type="NCBI Taxonomy" id="2601811"/>
    <lineage>
        <taxon>Eukaryota</taxon>
        <taxon>Fungi</taxon>
        <taxon>Dikarya</taxon>
        <taxon>Ascomycota</taxon>
        <taxon>Pezizomycotina</taxon>
        <taxon>Dothideomycetes</taxon>
        <taxon>Dothideomycetidae</taxon>
        <taxon>Myriangiales</taxon>
        <taxon>Elsinoaceae</taxon>
        <taxon>Elsinoe</taxon>
    </lineage>
</organism>
<evidence type="ECO:0000256" key="1">
    <source>
        <dbReference type="ARBA" id="ARBA00023002"/>
    </source>
</evidence>
<proteinExistence type="predicted"/>
<comment type="caution">
    <text evidence="5">The sequence shown here is derived from an EMBL/GenBank/DDBJ whole genome shotgun (WGS) entry which is preliminary data.</text>
</comment>
<keyword evidence="2" id="KW-0520">NAD</keyword>
<dbReference type="Proteomes" id="UP000809789">
    <property type="component" value="Unassembled WGS sequence"/>
</dbReference>
<dbReference type="GO" id="GO:0016491">
    <property type="term" value="F:oxidoreductase activity"/>
    <property type="evidence" value="ECO:0007669"/>
    <property type="project" value="UniProtKB-KW"/>
</dbReference>
<dbReference type="Pfam" id="PF00175">
    <property type="entry name" value="NAD_binding_1"/>
    <property type="match status" value="1"/>
</dbReference>
<dbReference type="InterPro" id="IPR039261">
    <property type="entry name" value="FNR_nucleotide-bd"/>
</dbReference>
<evidence type="ECO:0000259" key="4">
    <source>
        <dbReference type="PROSITE" id="PS51384"/>
    </source>
</evidence>
<gene>
    <name evidence="5" type="ORF">KVT40_008778</name>
</gene>
<dbReference type="InterPro" id="IPR052128">
    <property type="entry name" value="Oxidoreductase_NAD-binding"/>
</dbReference>
<dbReference type="GO" id="GO:0005739">
    <property type="term" value="C:mitochondrion"/>
    <property type="evidence" value="ECO:0007669"/>
    <property type="project" value="TreeGrafter"/>
</dbReference>
<dbReference type="PANTHER" id="PTHR46505:SF1">
    <property type="entry name" value="OXIDOREDUCTASE NAD-BINDING DOMAIN-CONTAINING PROTEIN 1"/>
    <property type="match status" value="1"/>
</dbReference>
<evidence type="ECO:0000256" key="2">
    <source>
        <dbReference type="ARBA" id="ARBA00023027"/>
    </source>
</evidence>
<dbReference type="EMBL" id="JAESVG020000010">
    <property type="protein sequence ID" value="KAG8623802.1"/>
    <property type="molecule type" value="Genomic_DNA"/>
</dbReference>
<dbReference type="Gene3D" id="2.40.30.10">
    <property type="entry name" value="Translation factors"/>
    <property type="match status" value="1"/>
</dbReference>
<keyword evidence="1" id="KW-0560">Oxidoreductase</keyword>
<reference evidence="5" key="1">
    <citation type="submission" date="2021-07" db="EMBL/GenBank/DDBJ databases">
        <title>Elsinoe batatas strain:CRI-CJ2 Genome sequencing and assembly.</title>
        <authorList>
            <person name="Huang L."/>
        </authorList>
    </citation>
    <scope>NUCLEOTIDE SEQUENCE</scope>
    <source>
        <strain evidence="5">CRI-CJ2</strain>
    </source>
</reference>
<dbReference type="OrthoDB" id="436496at2759"/>
<name>A0A8K0KUM1_9PEZI</name>
<dbReference type="Gene3D" id="3.40.50.80">
    <property type="entry name" value="Nucleotide-binding domain of ferredoxin-NADP reductase (FNR) module"/>
    <property type="match status" value="1"/>
</dbReference>
<dbReference type="SUPFAM" id="SSF52343">
    <property type="entry name" value="Ferredoxin reductase-like, C-terminal NADP-linked domain"/>
    <property type="match status" value="1"/>
</dbReference>
<feature type="domain" description="FAD-binding FR-type" evidence="4">
    <location>
        <begin position="46"/>
        <end position="163"/>
    </location>
</feature>
<evidence type="ECO:0000313" key="5">
    <source>
        <dbReference type="EMBL" id="KAG8623802.1"/>
    </source>
</evidence>
<evidence type="ECO:0000256" key="3">
    <source>
        <dbReference type="ARBA" id="ARBA00040516"/>
    </source>
</evidence>
<dbReference type="PANTHER" id="PTHR46505">
    <property type="entry name" value="OXIDOREDUCTASE NAD-BINDING DOMAIN-CONTAINING PROTEIN 1"/>
    <property type="match status" value="1"/>
</dbReference>
<protein>
    <recommendedName>
        <fullName evidence="3">Oxidoreductase NAD-binding domain-containing protein 1</fullName>
    </recommendedName>
</protein>
<evidence type="ECO:0000313" key="6">
    <source>
        <dbReference type="Proteomes" id="UP000809789"/>
    </source>
</evidence>
<dbReference type="PROSITE" id="PS51384">
    <property type="entry name" value="FAD_FR"/>
    <property type="match status" value="1"/>
</dbReference>
<dbReference type="CDD" id="cd00322">
    <property type="entry name" value="FNR_like"/>
    <property type="match status" value="1"/>
</dbReference>
<dbReference type="InterPro" id="IPR001433">
    <property type="entry name" value="OxRdtase_FAD/NAD-bd"/>
</dbReference>
<dbReference type="InterPro" id="IPR017927">
    <property type="entry name" value="FAD-bd_FR_type"/>
</dbReference>